<dbReference type="InterPro" id="IPR047788">
    <property type="entry name" value="LysR-like_Sec_metab"/>
</dbReference>
<name>A0A1I4FP08_9FIRM</name>
<dbReference type="SUPFAM" id="SSF46785">
    <property type="entry name" value="Winged helix' DNA-binding domain"/>
    <property type="match status" value="1"/>
</dbReference>
<sequence>MKLKSLKMFIELIEQGSFSVAADRLSVSQPAISMQIKSLEEYFKTKLLVRQGGEISLTPAGRKVYQKSRQIINSWELLQLDVDQIKGSQYGKLVIGSSTIPAAYLIPDLLAAFHKSFPEVEVTVEVGDSTDMINKLKKQEVDLIIVGSKPTEKQFDQIAVAEDPLVLIAPLNSPLAIQKEIKLKDLYNESMIIREAGSGTRQAMFNALRETGFTKHDFHIVASLGSTEAIISGVESGLGVSFVSGLAAEKASKNNRVKQLKLKNLVMERKLYLAYYKNQIEAPLIKKFIKIAQL</sequence>
<keyword evidence="4" id="KW-0804">Transcription</keyword>
<evidence type="ECO:0000256" key="1">
    <source>
        <dbReference type="ARBA" id="ARBA00009437"/>
    </source>
</evidence>
<reference evidence="6 7" key="1">
    <citation type="submission" date="2016-10" db="EMBL/GenBank/DDBJ databases">
        <authorList>
            <person name="de Groot N.N."/>
        </authorList>
    </citation>
    <scope>NUCLEOTIDE SEQUENCE [LARGE SCALE GENOMIC DNA]</scope>
    <source>
        <strain evidence="6 7">ATCC 51327</strain>
    </source>
</reference>
<dbReference type="AlphaFoldDB" id="A0A1I4FP08"/>
<dbReference type="InterPro" id="IPR000847">
    <property type="entry name" value="LysR_HTH_N"/>
</dbReference>
<evidence type="ECO:0000256" key="4">
    <source>
        <dbReference type="ARBA" id="ARBA00023163"/>
    </source>
</evidence>
<evidence type="ECO:0000313" key="7">
    <source>
        <dbReference type="Proteomes" id="UP000199006"/>
    </source>
</evidence>
<dbReference type="Gene3D" id="1.10.10.10">
    <property type="entry name" value="Winged helix-like DNA-binding domain superfamily/Winged helix DNA-binding domain"/>
    <property type="match status" value="1"/>
</dbReference>
<dbReference type="PANTHER" id="PTHR30126">
    <property type="entry name" value="HTH-TYPE TRANSCRIPTIONAL REGULATOR"/>
    <property type="match status" value="1"/>
</dbReference>
<dbReference type="RefSeq" id="WP_089858955.1">
    <property type="nucleotide sequence ID" value="NZ_FOTI01000003.1"/>
</dbReference>
<dbReference type="FunFam" id="1.10.10.10:FF:000001">
    <property type="entry name" value="LysR family transcriptional regulator"/>
    <property type="match status" value="1"/>
</dbReference>
<keyword evidence="2" id="KW-0805">Transcription regulation</keyword>
<dbReference type="SUPFAM" id="SSF53850">
    <property type="entry name" value="Periplasmic binding protein-like II"/>
    <property type="match status" value="1"/>
</dbReference>
<dbReference type="PROSITE" id="PS50931">
    <property type="entry name" value="HTH_LYSR"/>
    <property type="match status" value="1"/>
</dbReference>
<evidence type="ECO:0000259" key="5">
    <source>
        <dbReference type="PROSITE" id="PS50931"/>
    </source>
</evidence>
<gene>
    <name evidence="6" type="ORF">SAMN02983006_00444</name>
</gene>
<evidence type="ECO:0000313" key="6">
    <source>
        <dbReference type="EMBL" id="SFL19179.1"/>
    </source>
</evidence>
<keyword evidence="7" id="KW-1185">Reference proteome</keyword>
<dbReference type="Proteomes" id="UP000199006">
    <property type="component" value="Unassembled WGS sequence"/>
</dbReference>
<dbReference type="Gene3D" id="3.40.190.290">
    <property type="match status" value="1"/>
</dbReference>
<dbReference type="PANTHER" id="PTHR30126:SF64">
    <property type="entry name" value="HTH-TYPE TRANSCRIPTIONAL REGULATOR CITR"/>
    <property type="match status" value="1"/>
</dbReference>
<dbReference type="InterPro" id="IPR036388">
    <property type="entry name" value="WH-like_DNA-bd_sf"/>
</dbReference>
<dbReference type="InterPro" id="IPR036390">
    <property type="entry name" value="WH_DNA-bd_sf"/>
</dbReference>
<dbReference type="GO" id="GO:0003700">
    <property type="term" value="F:DNA-binding transcription factor activity"/>
    <property type="evidence" value="ECO:0007669"/>
    <property type="project" value="InterPro"/>
</dbReference>
<dbReference type="GO" id="GO:0000976">
    <property type="term" value="F:transcription cis-regulatory region binding"/>
    <property type="evidence" value="ECO:0007669"/>
    <property type="project" value="TreeGrafter"/>
</dbReference>
<evidence type="ECO:0000256" key="2">
    <source>
        <dbReference type="ARBA" id="ARBA00023015"/>
    </source>
</evidence>
<dbReference type="EMBL" id="FOTI01000003">
    <property type="protein sequence ID" value="SFL19179.1"/>
    <property type="molecule type" value="Genomic_DNA"/>
</dbReference>
<proteinExistence type="inferred from homology"/>
<dbReference type="Pfam" id="PF03466">
    <property type="entry name" value="LysR_substrate"/>
    <property type="match status" value="1"/>
</dbReference>
<dbReference type="InterPro" id="IPR005119">
    <property type="entry name" value="LysR_subst-bd"/>
</dbReference>
<dbReference type="CDD" id="cd08420">
    <property type="entry name" value="PBP2_CysL_like"/>
    <property type="match status" value="1"/>
</dbReference>
<comment type="similarity">
    <text evidence="1">Belongs to the LysR transcriptional regulatory family.</text>
</comment>
<organism evidence="6 7">
    <name type="scientific">Halanaerobium salsuginis</name>
    <dbReference type="NCBI Taxonomy" id="29563"/>
    <lineage>
        <taxon>Bacteria</taxon>
        <taxon>Bacillati</taxon>
        <taxon>Bacillota</taxon>
        <taxon>Clostridia</taxon>
        <taxon>Halanaerobiales</taxon>
        <taxon>Halanaerobiaceae</taxon>
        <taxon>Halanaerobium</taxon>
    </lineage>
</organism>
<dbReference type="PRINTS" id="PR00039">
    <property type="entry name" value="HTHLYSR"/>
</dbReference>
<evidence type="ECO:0000256" key="3">
    <source>
        <dbReference type="ARBA" id="ARBA00023125"/>
    </source>
</evidence>
<protein>
    <submittedName>
        <fullName evidence="6">DNA-binding transcriptional regulator, LysR family</fullName>
    </submittedName>
</protein>
<dbReference type="NCBIfam" id="NF040786">
    <property type="entry name" value="LysR_Sec_metab"/>
    <property type="match status" value="1"/>
</dbReference>
<dbReference type="STRING" id="29563.SAMN02983006_00444"/>
<keyword evidence="3 6" id="KW-0238">DNA-binding</keyword>
<dbReference type="OrthoDB" id="9785745at2"/>
<accession>A0A1I4FP08</accession>
<dbReference type="Pfam" id="PF00126">
    <property type="entry name" value="HTH_1"/>
    <property type="match status" value="1"/>
</dbReference>
<feature type="domain" description="HTH lysR-type" evidence="5">
    <location>
        <begin position="1"/>
        <end position="58"/>
    </location>
</feature>